<keyword evidence="11" id="KW-1185">Reference proteome</keyword>
<evidence type="ECO:0000256" key="7">
    <source>
        <dbReference type="RuleBase" id="RU363032"/>
    </source>
</evidence>
<evidence type="ECO:0000256" key="3">
    <source>
        <dbReference type="ARBA" id="ARBA00022475"/>
    </source>
</evidence>
<feature type="transmembrane region" description="Helical" evidence="7">
    <location>
        <begin position="291"/>
        <end position="312"/>
    </location>
</feature>
<evidence type="ECO:0000313" key="10">
    <source>
        <dbReference type="EMBL" id="UQN28917.1"/>
    </source>
</evidence>
<evidence type="ECO:0000256" key="5">
    <source>
        <dbReference type="ARBA" id="ARBA00022989"/>
    </source>
</evidence>
<dbReference type="Pfam" id="PF00528">
    <property type="entry name" value="BPD_transp_1"/>
    <property type="match status" value="1"/>
</dbReference>
<dbReference type="PANTHER" id="PTHR43227:SF11">
    <property type="entry name" value="BLL4140 PROTEIN"/>
    <property type="match status" value="1"/>
</dbReference>
<keyword evidence="5 7" id="KW-1133">Transmembrane helix</keyword>
<evidence type="ECO:0000313" key="11">
    <source>
        <dbReference type="Proteomes" id="UP001055868"/>
    </source>
</evidence>
<feature type="transmembrane region" description="Helical" evidence="7">
    <location>
        <begin position="179"/>
        <end position="199"/>
    </location>
</feature>
<dbReference type="CDD" id="cd06261">
    <property type="entry name" value="TM_PBP2"/>
    <property type="match status" value="1"/>
</dbReference>
<feature type="transmembrane region" description="Helical" evidence="7">
    <location>
        <begin position="40"/>
        <end position="61"/>
    </location>
</feature>
<comment type="similarity">
    <text evidence="7">Belongs to the binding-protein-dependent transport system permease family.</text>
</comment>
<dbReference type="InterPro" id="IPR000515">
    <property type="entry name" value="MetI-like"/>
</dbReference>
<evidence type="ECO:0000259" key="9">
    <source>
        <dbReference type="PROSITE" id="PS50928"/>
    </source>
</evidence>
<dbReference type="SUPFAM" id="SSF161098">
    <property type="entry name" value="MetI-like"/>
    <property type="match status" value="1"/>
</dbReference>
<feature type="transmembrane region" description="Helical" evidence="7">
    <location>
        <begin position="237"/>
        <end position="259"/>
    </location>
</feature>
<feature type="domain" description="ABC transmembrane type-1" evidence="9">
    <location>
        <begin position="95"/>
        <end position="312"/>
    </location>
</feature>
<feature type="transmembrane region" description="Helical" evidence="7">
    <location>
        <begin position="94"/>
        <end position="120"/>
    </location>
</feature>
<feature type="region of interest" description="Disordered" evidence="8">
    <location>
        <begin position="1"/>
        <end position="28"/>
    </location>
</feature>
<feature type="transmembrane region" description="Helical" evidence="7">
    <location>
        <begin position="132"/>
        <end position="152"/>
    </location>
</feature>
<organism evidence="10 11">
    <name type="scientific">Brachybacterium kimchii</name>
    <dbReference type="NCBI Taxonomy" id="2942909"/>
    <lineage>
        <taxon>Bacteria</taxon>
        <taxon>Bacillati</taxon>
        <taxon>Actinomycetota</taxon>
        <taxon>Actinomycetes</taxon>
        <taxon>Micrococcales</taxon>
        <taxon>Dermabacteraceae</taxon>
        <taxon>Brachybacterium</taxon>
    </lineage>
</organism>
<evidence type="ECO:0000256" key="1">
    <source>
        <dbReference type="ARBA" id="ARBA00004651"/>
    </source>
</evidence>
<dbReference type="Proteomes" id="UP001055868">
    <property type="component" value="Chromosome"/>
</dbReference>
<dbReference type="RefSeq" id="WP_249478082.1">
    <property type="nucleotide sequence ID" value="NZ_CP097218.1"/>
</dbReference>
<evidence type="ECO:0000256" key="4">
    <source>
        <dbReference type="ARBA" id="ARBA00022692"/>
    </source>
</evidence>
<sequence>MSTATVAPRVMTRRRRGGRPGGRPGVSPAEAARRTLYWPLLLPALVVYVGVLLLPALYGVYVSFTTWSGRGDSPVWTGLANYVRLAQDSLFQRAFLNTLGILVVSGIGVFAVTFAVSAVLREVRWGRAALSLIFFPYLLSPIAVGIALSLLLSPDGLVNASLRSVGLGALAQQWLTPDLIFRVILVGLVWVSAGYYLTLMMSAIGRIPRYYFEAAELDGAGRFTVFRHVTLPMTWDVVTVAAVLWCINAIKVFEFIIGFTGNGDAPPPQARTLTIAQFLTTTGGRNPQYELGLGSAMAVVMVALITVFVIGVRRLMRREALDF</sequence>
<dbReference type="InterPro" id="IPR050809">
    <property type="entry name" value="UgpAE/MalFG_permease"/>
</dbReference>
<evidence type="ECO:0000256" key="2">
    <source>
        <dbReference type="ARBA" id="ARBA00022448"/>
    </source>
</evidence>
<keyword evidence="4 7" id="KW-0812">Transmembrane</keyword>
<comment type="subcellular location">
    <subcellularLocation>
        <location evidence="1 7">Cell membrane</location>
        <topology evidence="1 7">Multi-pass membrane protein</topology>
    </subcellularLocation>
</comment>
<accession>A0ABY4N2Y8</accession>
<gene>
    <name evidence="10" type="ORF">M4486_14975</name>
</gene>
<evidence type="ECO:0000256" key="6">
    <source>
        <dbReference type="ARBA" id="ARBA00023136"/>
    </source>
</evidence>
<dbReference type="InterPro" id="IPR035906">
    <property type="entry name" value="MetI-like_sf"/>
</dbReference>
<dbReference type="PROSITE" id="PS50928">
    <property type="entry name" value="ABC_TM1"/>
    <property type="match status" value="1"/>
</dbReference>
<dbReference type="Gene3D" id="1.10.3720.10">
    <property type="entry name" value="MetI-like"/>
    <property type="match status" value="1"/>
</dbReference>
<keyword evidence="3" id="KW-1003">Cell membrane</keyword>
<reference evidence="10" key="1">
    <citation type="submission" date="2022-05" db="EMBL/GenBank/DDBJ databases">
        <title>Genomic analysis of Brachybacterium sp. CBA3104.</title>
        <authorList>
            <person name="Roh S.W."/>
            <person name="Kim Y.B."/>
            <person name="Kim Y."/>
        </authorList>
    </citation>
    <scope>NUCLEOTIDE SEQUENCE</scope>
    <source>
        <strain evidence="10">CBA3104</strain>
    </source>
</reference>
<name>A0ABY4N2Y8_9MICO</name>
<keyword evidence="6 7" id="KW-0472">Membrane</keyword>
<keyword evidence="2 7" id="KW-0813">Transport</keyword>
<dbReference type="EMBL" id="CP097218">
    <property type="protein sequence ID" value="UQN28917.1"/>
    <property type="molecule type" value="Genomic_DNA"/>
</dbReference>
<dbReference type="PANTHER" id="PTHR43227">
    <property type="entry name" value="BLL4140 PROTEIN"/>
    <property type="match status" value="1"/>
</dbReference>
<evidence type="ECO:0000256" key="8">
    <source>
        <dbReference type="SAM" id="MobiDB-lite"/>
    </source>
</evidence>
<proteinExistence type="inferred from homology"/>
<protein>
    <submittedName>
        <fullName evidence="10">Sugar ABC transporter permease</fullName>
    </submittedName>
</protein>